<dbReference type="Pfam" id="PF21002">
    <property type="entry name" value="TMEM106_N"/>
    <property type="match status" value="1"/>
</dbReference>
<dbReference type="AlphaFoldDB" id="E4X754"/>
<keyword evidence="10" id="KW-1185">Reference proteome</keyword>
<evidence type="ECO:0000256" key="2">
    <source>
        <dbReference type="ARBA" id="ARBA00008111"/>
    </source>
</evidence>
<dbReference type="GO" id="GO:0012505">
    <property type="term" value="C:endomembrane system"/>
    <property type="evidence" value="ECO:0007669"/>
    <property type="project" value="UniProtKB-SubCell"/>
</dbReference>
<keyword evidence="3 6" id="KW-0812">Transmembrane</keyword>
<feature type="transmembrane region" description="Helical" evidence="6">
    <location>
        <begin position="70"/>
        <end position="94"/>
    </location>
</feature>
<dbReference type="InterPro" id="IPR048509">
    <property type="entry name" value="TMEM106_C"/>
</dbReference>
<keyword evidence="5 6" id="KW-0472">Membrane</keyword>
<comment type="similarity">
    <text evidence="2">Belongs to the TMEM106 family.</text>
</comment>
<protein>
    <recommendedName>
        <fullName evidence="11">Late embryogenesis abundant protein LEA-2 subgroup domain-containing protein</fullName>
    </recommendedName>
</protein>
<dbReference type="InParanoid" id="E4X754"/>
<evidence type="ECO:0000313" key="10">
    <source>
        <dbReference type="Proteomes" id="UP000001307"/>
    </source>
</evidence>
<dbReference type="Pfam" id="PF07092">
    <property type="entry name" value="TMEM106"/>
    <property type="match status" value="1"/>
</dbReference>
<organism evidence="9">
    <name type="scientific">Oikopleura dioica</name>
    <name type="common">Tunicate</name>
    <dbReference type="NCBI Taxonomy" id="34765"/>
    <lineage>
        <taxon>Eukaryota</taxon>
        <taxon>Metazoa</taxon>
        <taxon>Chordata</taxon>
        <taxon>Tunicata</taxon>
        <taxon>Appendicularia</taxon>
        <taxon>Copelata</taxon>
        <taxon>Oikopleuridae</taxon>
        <taxon>Oikopleura</taxon>
    </lineage>
</organism>
<dbReference type="FunCoup" id="E4X754">
    <property type="interactions" value="9"/>
</dbReference>
<evidence type="ECO:0000259" key="7">
    <source>
        <dbReference type="Pfam" id="PF07092"/>
    </source>
</evidence>
<feature type="domain" description="Transmembrane protein 106 C-terminal" evidence="7">
    <location>
        <begin position="97"/>
        <end position="234"/>
    </location>
</feature>
<reference evidence="9" key="1">
    <citation type="journal article" date="2010" name="Science">
        <title>Plasticity of animal genome architecture unmasked by rapid evolution of a pelagic tunicate.</title>
        <authorList>
            <person name="Denoeud F."/>
            <person name="Henriet S."/>
            <person name="Mungpakdee S."/>
            <person name="Aury J.M."/>
            <person name="Da Silva C."/>
            <person name="Brinkmann H."/>
            <person name="Mikhaleva J."/>
            <person name="Olsen L.C."/>
            <person name="Jubin C."/>
            <person name="Canestro C."/>
            <person name="Bouquet J.M."/>
            <person name="Danks G."/>
            <person name="Poulain J."/>
            <person name="Campsteijn C."/>
            <person name="Adamski M."/>
            <person name="Cross I."/>
            <person name="Yadetie F."/>
            <person name="Muffato M."/>
            <person name="Louis A."/>
            <person name="Butcher S."/>
            <person name="Tsagkogeorga G."/>
            <person name="Konrad A."/>
            <person name="Singh S."/>
            <person name="Jensen M.F."/>
            <person name="Cong E.H."/>
            <person name="Eikeseth-Otteraa H."/>
            <person name="Noel B."/>
            <person name="Anthouard V."/>
            <person name="Porcel B.M."/>
            <person name="Kachouri-Lafond R."/>
            <person name="Nishino A."/>
            <person name="Ugolini M."/>
            <person name="Chourrout P."/>
            <person name="Nishida H."/>
            <person name="Aasland R."/>
            <person name="Huzurbazar S."/>
            <person name="Westhof E."/>
            <person name="Delsuc F."/>
            <person name="Lehrach H."/>
            <person name="Reinhardt R."/>
            <person name="Weissenbach J."/>
            <person name="Roy S.W."/>
            <person name="Artiguenave F."/>
            <person name="Postlethwait J.H."/>
            <person name="Manak J.R."/>
            <person name="Thompson E.M."/>
            <person name="Jaillon O."/>
            <person name="Du Pasquier L."/>
            <person name="Boudinot P."/>
            <person name="Liberles D.A."/>
            <person name="Volff J.N."/>
            <person name="Philippe H."/>
            <person name="Lenhard B."/>
            <person name="Roest Crollius H."/>
            <person name="Wincker P."/>
            <person name="Chourrout D."/>
        </authorList>
    </citation>
    <scope>NUCLEOTIDE SEQUENCE [LARGE SCALE GENOMIC DNA]</scope>
</reference>
<evidence type="ECO:0000313" key="9">
    <source>
        <dbReference type="EMBL" id="CBY08060.1"/>
    </source>
</evidence>
<name>E4X754_OIKDI</name>
<evidence type="ECO:0000256" key="1">
    <source>
        <dbReference type="ARBA" id="ARBA00004308"/>
    </source>
</evidence>
<proteinExistence type="inferred from homology"/>
<evidence type="ECO:0000256" key="5">
    <source>
        <dbReference type="ARBA" id="ARBA00023136"/>
    </source>
</evidence>
<gene>
    <name evidence="9" type="ORF">GSOID_T00003431001</name>
</gene>
<evidence type="ECO:0000256" key="6">
    <source>
        <dbReference type="SAM" id="Phobius"/>
    </source>
</evidence>
<evidence type="ECO:0008006" key="11">
    <source>
        <dbReference type="Google" id="ProtNLM"/>
    </source>
</evidence>
<dbReference type="PANTHER" id="PTHR28556:SF4">
    <property type="entry name" value="TRANSMEMBRANE PROTEIN 106A"/>
    <property type="match status" value="1"/>
</dbReference>
<dbReference type="OrthoDB" id="508875at2759"/>
<dbReference type="InterPro" id="IPR048511">
    <property type="entry name" value="TMEM106_N"/>
</dbReference>
<dbReference type="Proteomes" id="UP000001307">
    <property type="component" value="Unassembled WGS sequence"/>
</dbReference>
<accession>E4X754</accession>
<evidence type="ECO:0000256" key="4">
    <source>
        <dbReference type="ARBA" id="ARBA00022989"/>
    </source>
</evidence>
<keyword evidence="4 6" id="KW-1133">Transmembrane helix</keyword>
<dbReference type="EMBL" id="FN653027">
    <property type="protein sequence ID" value="CBY08060.1"/>
    <property type="molecule type" value="Genomic_DNA"/>
</dbReference>
<evidence type="ECO:0000256" key="3">
    <source>
        <dbReference type="ARBA" id="ARBA00022692"/>
    </source>
</evidence>
<comment type="subcellular location">
    <subcellularLocation>
        <location evidence="1">Endomembrane system</location>
    </subcellularLocation>
</comment>
<feature type="domain" description="Transmembrane protein 106 N-terminal" evidence="8">
    <location>
        <begin position="22"/>
        <end position="69"/>
    </location>
</feature>
<dbReference type="PANTHER" id="PTHR28556">
    <property type="entry name" value="TRANSMEMBRANE PROTEIN 106B"/>
    <property type="match status" value="1"/>
</dbReference>
<dbReference type="InterPro" id="IPR009790">
    <property type="entry name" value="TMEM106"/>
</dbReference>
<sequence length="249" mass="27619">MTRADGGDQHPLIAEFDERDSISYEEFGGTQDYVNCVTCQGTGRISSSTSQQLVALIPYDDERLKPKRTAVYVTLAISGAVLACGVIAGLLVYFMMPRPVEINMVGFERSGADFNPDTKSLAMTFRIPLLTKNPNFSSANLTSTDGTLSFMTSQVGKVKDKQFHILPSRSMQTWQNITTTIIFDQSNHLTWIYEWCQNESARILSLNIHINVNVTVRGTVQQTAIQQLCYVSCDPQKPGSQSNCNPSPF</sequence>
<evidence type="ECO:0000259" key="8">
    <source>
        <dbReference type="Pfam" id="PF21002"/>
    </source>
</evidence>